<dbReference type="Proteomes" id="UP000019854">
    <property type="component" value="Unassembled WGS sequence"/>
</dbReference>
<dbReference type="GO" id="GO:0003700">
    <property type="term" value="F:DNA-binding transcription factor activity"/>
    <property type="evidence" value="ECO:0007669"/>
    <property type="project" value="InterPro"/>
</dbReference>
<dbReference type="EMBL" id="JAOX01000001">
    <property type="protein sequence ID" value="ETZ86958.1"/>
    <property type="molecule type" value="Genomic_DNA"/>
</dbReference>
<dbReference type="Gene3D" id="1.10.1660.10">
    <property type="match status" value="1"/>
</dbReference>
<dbReference type="PANTHER" id="PTHR30204:SF93">
    <property type="entry name" value="HTH MERR-TYPE DOMAIN-CONTAINING PROTEIN"/>
    <property type="match status" value="1"/>
</dbReference>
<dbReference type="Pfam" id="PF13411">
    <property type="entry name" value="MerR_1"/>
    <property type="match status" value="1"/>
</dbReference>
<proteinExistence type="predicted"/>
<dbReference type="InterPro" id="IPR009061">
    <property type="entry name" value="DNA-bd_dom_put_sf"/>
</dbReference>
<dbReference type="PROSITE" id="PS50937">
    <property type="entry name" value="HTH_MERR_2"/>
    <property type="match status" value="1"/>
</dbReference>
<organism evidence="4 5">
    <name type="scientific">Mycobacteroides abscessus MAB_030201_1075</name>
    <dbReference type="NCBI Taxonomy" id="1335410"/>
    <lineage>
        <taxon>Bacteria</taxon>
        <taxon>Bacillati</taxon>
        <taxon>Actinomycetota</taxon>
        <taxon>Actinomycetes</taxon>
        <taxon>Mycobacteriales</taxon>
        <taxon>Mycobacteriaceae</taxon>
        <taxon>Mycobacteroides</taxon>
        <taxon>Mycobacteroides abscessus</taxon>
    </lineage>
</organism>
<evidence type="ECO:0000256" key="2">
    <source>
        <dbReference type="SAM" id="Coils"/>
    </source>
</evidence>
<keyword evidence="1" id="KW-0238">DNA-binding</keyword>
<feature type="domain" description="HTH merR-type" evidence="3">
    <location>
        <begin position="14"/>
        <end position="83"/>
    </location>
</feature>
<dbReference type="SMART" id="SM00422">
    <property type="entry name" value="HTH_MERR"/>
    <property type="match status" value="1"/>
</dbReference>
<reference evidence="4 5" key="1">
    <citation type="submission" date="2014-01" db="EMBL/GenBank/DDBJ databases">
        <authorList>
            <person name="Zelazny A."/>
            <person name="Olivier K."/>
            <person name="Sampaio E.P."/>
            <person name="Holland S.M."/>
            <person name="Tallon L.J."/>
            <person name="Sadzewicz L.K."/>
            <person name="Sengamalay N."/>
            <person name="Fraser C.M."/>
            <person name="Hine E."/>
            <person name="Shefchek K.A."/>
            <person name="Das S.P."/>
            <person name="Shallom S.J."/>
            <person name="Agrawal S."/>
            <person name="Tettelin H."/>
        </authorList>
    </citation>
    <scope>NUCLEOTIDE SEQUENCE [LARGE SCALE GENOMIC DNA]</scope>
    <source>
        <strain evidence="4 5">MAB_030201_1075</strain>
    </source>
</reference>
<keyword evidence="2" id="KW-0175">Coiled coil</keyword>
<evidence type="ECO:0000313" key="4">
    <source>
        <dbReference type="EMBL" id="ETZ86958.1"/>
    </source>
</evidence>
<evidence type="ECO:0000313" key="5">
    <source>
        <dbReference type="Proteomes" id="UP000019854"/>
    </source>
</evidence>
<evidence type="ECO:0000259" key="3">
    <source>
        <dbReference type="PROSITE" id="PS50937"/>
    </source>
</evidence>
<dbReference type="AlphaFoldDB" id="A0A829PB50"/>
<gene>
    <name evidence="4" type="ORF">L829_0496</name>
</gene>
<dbReference type="InterPro" id="IPR047057">
    <property type="entry name" value="MerR_fam"/>
</dbReference>
<dbReference type="CDD" id="cd00592">
    <property type="entry name" value="HTH_MerR-like"/>
    <property type="match status" value="1"/>
</dbReference>
<evidence type="ECO:0000256" key="1">
    <source>
        <dbReference type="ARBA" id="ARBA00023125"/>
    </source>
</evidence>
<name>A0A829PB50_9MYCO</name>
<protein>
    <submittedName>
        <fullName evidence="4">MerR regulatory family protein</fullName>
    </submittedName>
</protein>
<dbReference type="InterPro" id="IPR000551">
    <property type="entry name" value="MerR-type_HTH_dom"/>
</dbReference>
<comment type="caution">
    <text evidence="4">The sequence shown here is derived from an EMBL/GenBank/DDBJ whole genome shotgun (WGS) entry which is preliminary data.</text>
</comment>
<accession>A0A829PB50</accession>
<feature type="coiled-coil region" evidence="2">
    <location>
        <begin position="77"/>
        <end position="111"/>
    </location>
</feature>
<sequence>MAPMATDAEGVAVGWSTRGLADLAGTSLRTVRHYHDVGLLGEPERRPNGYKSYGVAHLVRVLQIKRLTGLGLSLKQIAEMDEADENQQEALRALDAELAATIDRLQGVRDELAQIFSSEIAADLPREFGAAAVAMNFSETDRSLAFVMSRVLGPAGLQAFVGMFLDQQDRELDHELENLPADADERTRADLAERMSLHAKRLYADHPGMLNSTADAPRGQRFAESTVARALLDLFNPAQLDVLIRVGAAVRSEPGEG</sequence>
<dbReference type="SUPFAM" id="SSF46955">
    <property type="entry name" value="Putative DNA-binding domain"/>
    <property type="match status" value="1"/>
</dbReference>
<dbReference type="PANTHER" id="PTHR30204">
    <property type="entry name" value="REDOX-CYCLING DRUG-SENSING TRANSCRIPTIONAL ACTIVATOR SOXR"/>
    <property type="match status" value="1"/>
</dbReference>
<dbReference type="GO" id="GO:0003677">
    <property type="term" value="F:DNA binding"/>
    <property type="evidence" value="ECO:0007669"/>
    <property type="project" value="UniProtKB-KW"/>
</dbReference>